<protein>
    <submittedName>
        <fullName evidence="1">Uncharacterized protein</fullName>
    </submittedName>
</protein>
<reference evidence="1" key="1">
    <citation type="submission" date="2021-08" db="EMBL/GenBank/DDBJ databases">
        <authorList>
            <person name="Papudeshi B."/>
            <person name="Bashey-Visser F."/>
        </authorList>
    </citation>
    <scope>NUCLEOTIDE SEQUENCE</scope>
    <source>
        <strain evidence="1">MC_266_E_2016</strain>
    </source>
</reference>
<dbReference type="Proteomes" id="UP001222434">
    <property type="component" value="Unassembled WGS sequence"/>
</dbReference>
<reference evidence="1" key="2">
    <citation type="journal article" date="2022" name="J. Evol. Biol.">
        <title>Pre- and post-association barriers to host switching in sympatric mutualists.</title>
        <authorList>
            <person name="Dinges Z.M."/>
            <person name="Phillips R.K."/>
            <person name="Lively C.M."/>
            <person name="Bashey F."/>
        </authorList>
    </citation>
    <scope>NUCLEOTIDE SEQUENCE</scope>
    <source>
        <strain evidence="1">MC_266_E_2016</strain>
    </source>
</reference>
<comment type="caution">
    <text evidence="1">The sequence shown here is derived from an EMBL/GenBank/DDBJ whole genome shotgun (WGS) entry which is preliminary data.</text>
</comment>
<dbReference type="RefSeq" id="WP_274712637.1">
    <property type="nucleotide sequence ID" value="NZ_JAILSO010000035.1"/>
</dbReference>
<gene>
    <name evidence="1" type="ORF">KKJ01_11095</name>
</gene>
<dbReference type="AlphaFoldDB" id="A0AAJ1J7Y6"/>
<organism evidence="1 2">
    <name type="scientific">Xenorhabdus bovienii</name>
    <name type="common">Xenorhabdus nematophila subsp. bovienii</name>
    <dbReference type="NCBI Taxonomy" id="40576"/>
    <lineage>
        <taxon>Bacteria</taxon>
        <taxon>Pseudomonadati</taxon>
        <taxon>Pseudomonadota</taxon>
        <taxon>Gammaproteobacteria</taxon>
        <taxon>Enterobacterales</taxon>
        <taxon>Morganellaceae</taxon>
        <taxon>Xenorhabdus</taxon>
    </lineage>
</organism>
<proteinExistence type="predicted"/>
<sequence length="112" mass="13534">MAETFSFGHLRYQEHLASLELIQNRSIEIIHYLKSDWWRGVLCLYAQSCEFYSLIEDFTIKYHNIEPALITLGEMAKFRPQKERNNINYLLQKYEETDDSFLYGNELDMDYY</sequence>
<accession>A0AAJ1J7Y6</accession>
<evidence type="ECO:0000313" key="1">
    <source>
        <dbReference type="EMBL" id="MDE1478759.1"/>
    </source>
</evidence>
<dbReference type="EMBL" id="JAILSO010000035">
    <property type="protein sequence ID" value="MDE1478759.1"/>
    <property type="molecule type" value="Genomic_DNA"/>
</dbReference>
<evidence type="ECO:0000313" key="2">
    <source>
        <dbReference type="Proteomes" id="UP001222434"/>
    </source>
</evidence>
<name>A0AAJ1J7Y6_XENBV</name>